<dbReference type="EMBL" id="JALBCA010000205">
    <property type="protein sequence ID" value="KAI2381416.1"/>
    <property type="molecule type" value="Genomic_DNA"/>
</dbReference>
<reference evidence="1" key="1">
    <citation type="journal article" date="2022" name="bioRxiv">
        <title>Population genetic analysis of Ophidiomyces ophidiicola, the causative agent of snake fungal disease, indicates recent introductions to the USA.</title>
        <authorList>
            <person name="Ladner J.T."/>
            <person name="Palmer J.M."/>
            <person name="Ettinger C.L."/>
            <person name="Stajich J.E."/>
            <person name="Farrell T.M."/>
            <person name="Glorioso B.M."/>
            <person name="Lawson B."/>
            <person name="Price S.J."/>
            <person name="Stengle A.G."/>
            <person name="Grear D.A."/>
            <person name="Lorch J.M."/>
        </authorList>
    </citation>
    <scope>NUCLEOTIDE SEQUENCE</scope>
    <source>
        <strain evidence="1">NWHC 24266-5</strain>
    </source>
</reference>
<accession>A0ACB8UM11</accession>
<gene>
    <name evidence="1" type="primary">SSU1_2</name>
    <name evidence="1" type="ORF">LOY88_006763</name>
</gene>
<protein>
    <submittedName>
        <fullName evidence="1">Plasma membrane sulfite pump involved in sulfite metabolism</fullName>
    </submittedName>
</protein>
<comment type="caution">
    <text evidence="1">The sequence shown here is derived from an EMBL/GenBank/DDBJ whole genome shotgun (WGS) entry which is preliminary data.</text>
</comment>
<proteinExistence type="predicted"/>
<evidence type="ECO:0000313" key="1">
    <source>
        <dbReference type="EMBL" id="KAI2381416.1"/>
    </source>
</evidence>
<name>A0ACB8UM11_9EURO</name>
<organism evidence="1">
    <name type="scientific">Ophidiomyces ophidiicola</name>
    <dbReference type="NCBI Taxonomy" id="1387563"/>
    <lineage>
        <taxon>Eukaryota</taxon>
        <taxon>Fungi</taxon>
        <taxon>Dikarya</taxon>
        <taxon>Ascomycota</taxon>
        <taxon>Pezizomycotina</taxon>
        <taxon>Eurotiomycetes</taxon>
        <taxon>Eurotiomycetidae</taxon>
        <taxon>Onygenales</taxon>
        <taxon>Onygenaceae</taxon>
        <taxon>Ophidiomyces</taxon>
    </lineage>
</organism>
<sequence length="292" mass="31649">MSSASASSSAAFAGKARPLADAATADDLFASEKRPRRRDDWIAIANFHPGWFAATMGTGITAILLDRLPYQFPGLRYIALAIFVLNVALFTLFLVISVLRYAIWPDKFKAMLRHPAHSMLLGTFPMGFATIINCTIFMLLPRWGPWVATVAWVLWWIDAAVSVFTCYYVPFVLTTVHPAKLETMTAAWLLPIVAPVVAAASGGVVANALTNDQHALITVVVCYIMWGSAVPFAMVIIVIYFQRLALHKIVPSAVIVSTLLPVGPLGQGGFGYVWSPSTSTSCQASSSVRSPN</sequence>